<evidence type="ECO:0000313" key="3">
    <source>
        <dbReference type="Proteomes" id="UP000235371"/>
    </source>
</evidence>
<organism evidence="2 3">
    <name type="scientific">Hyaloscypha bicolor E</name>
    <dbReference type="NCBI Taxonomy" id="1095630"/>
    <lineage>
        <taxon>Eukaryota</taxon>
        <taxon>Fungi</taxon>
        <taxon>Dikarya</taxon>
        <taxon>Ascomycota</taxon>
        <taxon>Pezizomycotina</taxon>
        <taxon>Leotiomycetes</taxon>
        <taxon>Helotiales</taxon>
        <taxon>Hyaloscyphaceae</taxon>
        <taxon>Hyaloscypha</taxon>
        <taxon>Hyaloscypha bicolor</taxon>
    </lineage>
</organism>
<dbReference type="EMBL" id="KZ613787">
    <property type="protein sequence ID" value="PMD60817.1"/>
    <property type="molecule type" value="Genomic_DNA"/>
</dbReference>
<dbReference type="AlphaFoldDB" id="A0A2J6TCR0"/>
<accession>A0A2J6TCR0</accession>
<proteinExistence type="predicted"/>
<evidence type="ECO:0000256" key="1">
    <source>
        <dbReference type="SAM" id="MobiDB-lite"/>
    </source>
</evidence>
<dbReference type="OrthoDB" id="2841597at2759"/>
<keyword evidence="3" id="KW-1185">Reference proteome</keyword>
<name>A0A2J6TCR0_9HELO</name>
<protein>
    <submittedName>
        <fullName evidence="2">Uncharacterized protein</fullName>
    </submittedName>
</protein>
<evidence type="ECO:0000313" key="2">
    <source>
        <dbReference type="EMBL" id="PMD60817.1"/>
    </source>
</evidence>
<gene>
    <name evidence="2" type="ORF">K444DRAFT_662823</name>
</gene>
<dbReference type="Proteomes" id="UP000235371">
    <property type="component" value="Unassembled WGS sequence"/>
</dbReference>
<dbReference type="RefSeq" id="XP_024737721.1">
    <property type="nucleotide sequence ID" value="XM_024886749.1"/>
</dbReference>
<dbReference type="GeneID" id="36594826"/>
<feature type="region of interest" description="Disordered" evidence="1">
    <location>
        <begin position="1"/>
        <end position="20"/>
    </location>
</feature>
<reference evidence="2 3" key="1">
    <citation type="submission" date="2016-04" db="EMBL/GenBank/DDBJ databases">
        <title>A degradative enzymes factory behind the ericoid mycorrhizal symbiosis.</title>
        <authorList>
            <consortium name="DOE Joint Genome Institute"/>
            <person name="Martino E."/>
            <person name="Morin E."/>
            <person name="Grelet G."/>
            <person name="Kuo A."/>
            <person name="Kohler A."/>
            <person name="Daghino S."/>
            <person name="Barry K."/>
            <person name="Choi C."/>
            <person name="Cichocki N."/>
            <person name="Clum A."/>
            <person name="Copeland A."/>
            <person name="Hainaut M."/>
            <person name="Haridas S."/>
            <person name="Labutti K."/>
            <person name="Lindquist E."/>
            <person name="Lipzen A."/>
            <person name="Khouja H.-R."/>
            <person name="Murat C."/>
            <person name="Ohm R."/>
            <person name="Olson A."/>
            <person name="Spatafora J."/>
            <person name="Veneault-Fourrey C."/>
            <person name="Henrissat B."/>
            <person name="Grigoriev I."/>
            <person name="Martin F."/>
            <person name="Perotto S."/>
        </authorList>
    </citation>
    <scope>NUCLEOTIDE SEQUENCE [LARGE SCALE GENOMIC DNA]</scope>
    <source>
        <strain evidence="2 3">E</strain>
    </source>
</reference>
<sequence>MPAYRNKQGPNKGKRFQGKGWRDPYGGSLYFQLKRDSFSRCHEVSPRQTMDGLIDDLIRDVQSDYPELYEGLEFAFFLRKHPLERSYERAFNVFDGGETVYVKIVDYEGTEYVKDYTPGGGRWQVKKRGMKPKVEDVVASHGIAEAYRLGLLQ</sequence>
<dbReference type="InParanoid" id="A0A2J6TCR0"/>